<sequence>MGKLIMTKKSVQRSILAASLVFIAFVLVACGNQSSSSKKPQVLNLAAEAPLPTIDLAKSTGYGQTGNIYESFFRLGKNGKATPGLAKTATESRDGKTWTFKLRDAKWSNGDKIKAQDFVYSWRRTLTPSTKAEYAYLFEGIKNATAINQGKMNPNKLGIEATDDKTVVVHLDKPIAYFKILMAYPLFAPQNQKAVEKYGKKYATKSEYMVYSGPFKLKNWNGTGNKWTFVKNNQYWDKKVVKLSRVNYTVVSSLATSLDLYRQKKLDLTELSSEQVKNYKNDSQFKKYPYSQIFYLKYNFKDDDATIRKALNNRDIRLAFSLAVDRKTLTKSAMGDDAQVPNGFVPSGLASYDGKDFAESQTVKNTVTYNKKLAKQHWEKGLKAIGAKNLKMTLVASNDDPVTSTVTQYLKAQFEKVLPGFTLDIRSVPSQTANQYGQRGDFDITLSGWGADFNDPISFLQIPMTGTSYNYGKYSNKAYDKLVKKADNEDANNPAKRWQDLLQASRLFNEDQGMTPLYQNETSFLQRSDVKGIIHNTAGAQWSYKYAYVK</sequence>
<dbReference type="GO" id="GO:1904680">
    <property type="term" value="F:peptide transmembrane transporter activity"/>
    <property type="evidence" value="ECO:0007669"/>
    <property type="project" value="TreeGrafter"/>
</dbReference>
<dbReference type="InterPro" id="IPR000914">
    <property type="entry name" value="SBP_5_dom"/>
</dbReference>
<dbReference type="Proteomes" id="UP000028700">
    <property type="component" value="Unassembled WGS sequence"/>
</dbReference>
<dbReference type="InterPro" id="IPR030678">
    <property type="entry name" value="Peptide/Ni-bd"/>
</dbReference>
<dbReference type="STRING" id="1291743.LOSG293_420030"/>
<dbReference type="GO" id="GO:0015833">
    <property type="term" value="P:peptide transport"/>
    <property type="evidence" value="ECO:0007669"/>
    <property type="project" value="UniProtKB-KW"/>
</dbReference>
<feature type="domain" description="Solute-binding protein family 5" evidence="6">
    <location>
        <begin position="81"/>
        <end position="467"/>
    </location>
</feature>
<dbReference type="PROSITE" id="PS51257">
    <property type="entry name" value="PROKAR_LIPOPROTEIN"/>
    <property type="match status" value="1"/>
</dbReference>
<evidence type="ECO:0000313" key="7">
    <source>
        <dbReference type="EMBL" id="GAK48617.1"/>
    </source>
</evidence>
<dbReference type="InterPro" id="IPR039424">
    <property type="entry name" value="SBP_5"/>
</dbReference>
<dbReference type="CDD" id="cd08504">
    <property type="entry name" value="PBP2_OppA"/>
    <property type="match status" value="1"/>
</dbReference>
<dbReference type="PIRSF" id="PIRSF002741">
    <property type="entry name" value="MppA"/>
    <property type="match status" value="1"/>
</dbReference>
<dbReference type="PANTHER" id="PTHR30290:SF10">
    <property type="entry name" value="PERIPLASMIC OLIGOPEPTIDE-BINDING PROTEIN-RELATED"/>
    <property type="match status" value="1"/>
</dbReference>
<keyword evidence="4" id="KW-0732">Signal</keyword>
<evidence type="ECO:0000259" key="6">
    <source>
        <dbReference type="Pfam" id="PF00496"/>
    </source>
</evidence>
<comment type="caution">
    <text evidence="7">The sequence shown here is derived from an EMBL/GenBank/DDBJ whole genome shotgun (WGS) entry which is preliminary data.</text>
</comment>
<dbReference type="PANTHER" id="PTHR30290">
    <property type="entry name" value="PERIPLASMIC BINDING COMPONENT OF ABC TRANSPORTER"/>
    <property type="match status" value="1"/>
</dbReference>
<keyword evidence="8" id="KW-1185">Reference proteome</keyword>
<dbReference type="AlphaFoldDB" id="A0A081BKP9"/>
<keyword evidence="5" id="KW-0571">Peptide transport</keyword>
<dbReference type="FunFam" id="3.90.76.10:FF:000001">
    <property type="entry name" value="Oligopeptide ABC transporter substrate-binding protein"/>
    <property type="match status" value="1"/>
</dbReference>
<keyword evidence="3" id="KW-0813">Transport</keyword>
<dbReference type="SUPFAM" id="SSF53850">
    <property type="entry name" value="Periplasmic binding protein-like II"/>
    <property type="match status" value="1"/>
</dbReference>
<evidence type="ECO:0000256" key="2">
    <source>
        <dbReference type="ARBA" id="ARBA00005695"/>
    </source>
</evidence>
<gene>
    <name evidence="7" type="ORF">LOSG293_420030</name>
</gene>
<evidence type="ECO:0000256" key="5">
    <source>
        <dbReference type="ARBA" id="ARBA00022856"/>
    </source>
</evidence>
<dbReference type="EMBL" id="BBJM01000042">
    <property type="protein sequence ID" value="GAK48617.1"/>
    <property type="molecule type" value="Genomic_DNA"/>
</dbReference>
<dbReference type="Gene3D" id="3.90.76.10">
    <property type="entry name" value="Dipeptide-binding Protein, Domain 1"/>
    <property type="match status" value="1"/>
</dbReference>
<keyword evidence="5" id="KW-0653">Protein transport</keyword>
<name>A0A081BKP9_9LACO</name>
<accession>A0A081BKP9</accession>
<dbReference type="GO" id="GO:0043190">
    <property type="term" value="C:ATP-binding cassette (ABC) transporter complex"/>
    <property type="evidence" value="ECO:0007669"/>
    <property type="project" value="InterPro"/>
</dbReference>
<dbReference type="Gene3D" id="3.10.105.10">
    <property type="entry name" value="Dipeptide-binding Protein, Domain 3"/>
    <property type="match status" value="1"/>
</dbReference>
<evidence type="ECO:0000256" key="3">
    <source>
        <dbReference type="ARBA" id="ARBA00022448"/>
    </source>
</evidence>
<dbReference type="Gene3D" id="3.40.190.10">
    <property type="entry name" value="Periplasmic binding protein-like II"/>
    <property type="match status" value="1"/>
</dbReference>
<proteinExistence type="inferred from homology"/>
<comment type="subcellular location">
    <subcellularLocation>
        <location evidence="1">Cell envelope</location>
    </subcellularLocation>
</comment>
<evidence type="ECO:0000256" key="4">
    <source>
        <dbReference type="ARBA" id="ARBA00022729"/>
    </source>
</evidence>
<reference evidence="7" key="1">
    <citation type="journal article" date="2014" name="Genome Announc.">
        <title>Draft Genome Sequence of Lactobacillus oryzae Strain SG293T.</title>
        <authorList>
            <person name="Tanizawa Y."/>
            <person name="Fujisawa T."/>
            <person name="Mochizuki T."/>
            <person name="Kaminuma E."/>
            <person name="Nakamura Y."/>
            <person name="Tohno M."/>
        </authorList>
    </citation>
    <scope>NUCLEOTIDE SEQUENCE [LARGE SCALE GENOMIC DNA]</scope>
    <source>
        <strain evidence="7">SG293</strain>
    </source>
</reference>
<protein>
    <submittedName>
        <fullName evidence="7">Peptide ABC transporter substrate-binding protein</fullName>
    </submittedName>
</protein>
<organism evidence="7 8">
    <name type="scientific">Secundilactobacillus oryzae JCM 18671</name>
    <dbReference type="NCBI Taxonomy" id="1291743"/>
    <lineage>
        <taxon>Bacteria</taxon>
        <taxon>Bacillati</taxon>
        <taxon>Bacillota</taxon>
        <taxon>Bacilli</taxon>
        <taxon>Lactobacillales</taxon>
        <taxon>Lactobacillaceae</taxon>
        <taxon>Secundilactobacillus</taxon>
    </lineage>
</organism>
<dbReference type="GO" id="GO:0042597">
    <property type="term" value="C:periplasmic space"/>
    <property type="evidence" value="ECO:0007669"/>
    <property type="project" value="UniProtKB-ARBA"/>
</dbReference>
<comment type="similarity">
    <text evidence="2">Belongs to the bacterial solute-binding protein 5 family.</text>
</comment>
<dbReference type="GO" id="GO:0030313">
    <property type="term" value="C:cell envelope"/>
    <property type="evidence" value="ECO:0007669"/>
    <property type="project" value="UniProtKB-SubCell"/>
</dbReference>
<dbReference type="Pfam" id="PF00496">
    <property type="entry name" value="SBP_bac_5"/>
    <property type="match status" value="1"/>
</dbReference>
<dbReference type="eggNOG" id="COG4166">
    <property type="taxonomic scope" value="Bacteria"/>
</dbReference>
<evidence type="ECO:0000313" key="8">
    <source>
        <dbReference type="Proteomes" id="UP000028700"/>
    </source>
</evidence>
<evidence type="ECO:0000256" key="1">
    <source>
        <dbReference type="ARBA" id="ARBA00004196"/>
    </source>
</evidence>